<dbReference type="EMBL" id="BJYM01000005">
    <property type="protein sequence ID" value="GEN86708.1"/>
    <property type="molecule type" value="Genomic_DNA"/>
</dbReference>
<evidence type="ECO:0000256" key="1">
    <source>
        <dbReference type="SAM" id="Phobius"/>
    </source>
</evidence>
<gene>
    <name evidence="2" type="ORF">OSO01_14470</name>
</gene>
<feature type="transmembrane region" description="Helical" evidence="1">
    <location>
        <begin position="106"/>
        <end position="139"/>
    </location>
</feature>
<reference evidence="2 3" key="1">
    <citation type="submission" date="2019-07" db="EMBL/GenBank/DDBJ databases">
        <title>Whole genome shotgun sequence of Oceanobacillus sojae NBRC 105379.</title>
        <authorList>
            <person name="Hosoyama A."/>
            <person name="Uohara A."/>
            <person name="Ohji S."/>
            <person name="Ichikawa N."/>
        </authorList>
    </citation>
    <scope>NUCLEOTIDE SEQUENCE [LARGE SCALE GENOMIC DNA]</scope>
    <source>
        <strain evidence="2 3">NBRC 105379</strain>
    </source>
</reference>
<keyword evidence="1" id="KW-1133">Transmembrane helix</keyword>
<feature type="transmembrane region" description="Helical" evidence="1">
    <location>
        <begin position="39"/>
        <end position="59"/>
    </location>
</feature>
<dbReference type="AlphaFoldDB" id="A0A511ZGY5"/>
<dbReference type="RefSeq" id="WP_147209743.1">
    <property type="nucleotide sequence ID" value="NZ_BJYM01000005.1"/>
</dbReference>
<protein>
    <submittedName>
        <fullName evidence="2">Uncharacterized protein</fullName>
    </submittedName>
</protein>
<evidence type="ECO:0000313" key="3">
    <source>
        <dbReference type="Proteomes" id="UP000321558"/>
    </source>
</evidence>
<keyword evidence="3" id="KW-1185">Reference proteome</keyword>
<feature type="transmembrane region" description="Helical" evidence="1">
    <location>
        <begin position="71"/>
        <end position="94"/>
    </location>
</feature>
<feature type="transmembrane region" description="Helical" evidence="1">
    <location>
        <begin position="151"/>
        <end position="171"/>
    </location>
</feature>
<keyword evidence="1" id="KW-0472">Membrane</keyword>
<feature type="transmembrane region" description="Helical" evidence="1">
    <location>
        <begin position="183"/>
        <end position="206"/>
    </location>
</feature>
<dbReference type="STRING" id="582851.GCA_900162665_03177"/>
<organism evidence="2 3">
    <name type="scientific">Oceanobacillus sojae</name>
    <dbReference type="NCBI Taxonomy" id="582851"/>
    <lineage>
        <taxon>Bacteria</taxon>
        <taxon>Bacillati</taxon>
        <taxon>Bacillota</taxon>
        <taxon>Bacilli</taxon>
        <taxon>Bacillales</taxon>
        <taxon>Bacillaceae</taxon>
        <taxon>Oceanobacillus</taxon>
    </lineage>
</organism>
<accession>A0A511ZGY5</accession>
<keyword evidence="1" id="KW-0812">Transmembrane</keyword>
<name>A0A511ZGY5_9BACI</name>
<dbReference type="Proteomes" id="UP000321558">
    <property type="component" value="Unassembled WGS sequence"/>
</dbReference>
<proteinExistence type="predicted"/>
<comment type="caution">
    <text evidence="2">The sequence shown here is derived from an EMBL/GenBank/DDBJ whole genome shotgun (WGS) entry which is preliminary data.</text>
</comment>
<sequence>MVQNKMMLNLEVRKATNIDEIVKVYAKIDEGWLRFHYKLSIWLVAFAFIIECLLSIMIVQTDLLSTSVPIYIWRYIAVPSGVNLICIGIGTVVMRSQRISHQVKMYTISLLLVAVAFILFTIHTIFVSSYFIFAIAIMLSTAYTCYKVTSVTITASLIGFAVSEIFIVWDTEKSIIFNNALRLGDFLVGLVILLAFSFICMVFIHYQRKKSCQYPVGIRKIPFREKAGNR</sequence>
<dbReference type="OrthoDB" id="9759607at2"/>
<evidence type="ECO:0000313" key="2">
    <source>
        <dbReference type="EMBL" id="GEN86708.1"/>
    </source>
</evidence>